<dbReference type="Proteomes" id="UP001153269">
    <property type="component" value="Unassembled WGS sequence"/>
</dbReference>
<dbReference type="AlphaFoldDB" id="A0A9N7V7X9"/>
<feature type="region of interest" description="Disordered" evidence="1">
    <location>
        <begin position="1"/>
        <end position="107"/>
    </location>
</feature>
<accession>A0A9N7V7X9</accession>
<proteinExistence type="predicted"/>
<reference evidence="2" key="1">
    <citation type="submission" date="2020-03" db="EMBL/GenBank/DDBJ databases">
        <authorList>
            <person name="Weist P."/>
        </authorList>
    </citation>
    <scope>NUCLEOTIDE SEQUENCE</scope>
</reference>
<evidence type="ECO:0000256" key="1">
    <source>
        <dbReference type="SAM" id="MobiDB-lite"/>
    </source>
</evidence>
<gene>
    <name evidence="2" type="ORF">PLEPLA_LOCUS32318</name>
</gene>
<keyword evidence="3" id="KW-1185">Reference proteome</keyword>
<organism evidence="2 3">
    <name type="scientific">Pleuronectes platessa</name>
    <name type="common">European plaice</name>
    <dbReference type="NCBI Taxonomy" id="8262"/>
    <lineage>
        <taxon>Eukaryota</taxon>
        <taxon>Metazoa</taxon>
        <taxon>Chordata</taxon>
        <taxon>Craniata</taxon>
        <taxon>Vertebrata</taxon>
        <taxon>Euteleostomi</taxon>
        <taxon>Actinopterygii</taxon>
        <taxon>Neopterygii</taxon>
        <taxon>Teleostei</taxon>
        <taxon>Neoteleostei</taxon>
        <taxon>Acanthomorphata</taxon>
        <taxon>Carangaria</taxon>
        <taxon>Pleuronectiformes</taxon>
        <taxon>Pleuronectoidei</taxon>
        <taxon>Pleuronectidae</taxon>
        <taxon>Pleuronectes</taxon>
    </lineage>
</organism>
<sequence>MGRQPPPPRREGKFPLELLLSTGSPSDTTLTERPSLSALLRPSVDSREQELAAGWNVGPRDGEWKSTEGGSQNPMPLHTPPHPTSKALSTGRVSGGRFVQQEVITRQ</sequence>
<feature type="compositionally biased region" description="Polar residues" evidence="1">
    <location>
        <begin position="21"/>
        <end position="34"/>
    </location>
</feature>
<evidence type="ECO:0000313" key="3">
    <source>
        <dbReference type="Proteomes" id="UP001153269"/>
    </source>
</evidence>
<protein>
    <submittedName>
        <fullName evidence="2">Uncharacterized protein</fullName>
    </submittedName>
</protein>
<evidence type="ECO:0000313" key="2">
    <source>
        <dbReference type="EMBL" id="CAB1444602.1"/>
    </source>
</evidence>
<dbReference type="EMBL" id="CADEAL010003413">
    <property type="protein sequence ID" value="CAB1444602.1"/>
    <property type="molecule type" value="Genomic_DNA"/>
</dbReference>
<comment type="caution">
    <text evidence="2">The sequence shown here is derived from an EMBL/GenBank/DDBJ whole genome shotgun (WGS) entry which is preliminary data.</text>
</comment>
<name>A0A9N7V7X9_PLEPL</name>